<reference evidence="5 6" key="1">
    <citation type="journal article" date="2022" name="Int. J. Syst. Evol. Microbiol.">
        <title>Apilactobacillus apisilvae sp. nov., Nicolia spurrieriana gen. nov. sp. nov., Bombilactobacillus folatiphilus sp. nov. and Bombilactobacillus thymidiniphilus sp. nov., four new lactic acid bacterial isolates from stingless bees Tetragonula carbonaria and Austroplebeia australis.</title>
        <authorList>
            <person name="Oliphant S.A."/>
            <person name="Watson-Haigh N.S."/>
            <person name="Sumby K.M."/>
            <person name="Gardner J."/>
            <person name="Groom S."/>
            <person name="Jiranek V."/>
        </authorList>
    </citation>
    <scope>NUCLEOTIDE SEQUENCE [LARGE SCALE GENOMIC DNA]</scope>
    <source>
        <strain evidence="5 6">SG5_A10</strain>
    </source>
</reference>
<dbReference type="EC" id="5.4.99.-" evidence="3"/>
<dbReference type="NCBIfam" id="TIGR00005">
    <property type="entry name" value="rluA_subfam"/>
    <property type="match status" value="1"/>
</dbReference>
<proteinExistence type="inferred from homology"/>
<evidence type="ECO:0000259" key="4">
    <source>
        <dbReference type="Pfam" id="PF00849"/>
    </source>
</evidence>
<dbReference type="InterPro" id="IPR006145">
    <property type="entry name" value="PsdUridine_synth_RsuA/RluA"/>
</dbReference>
<dbReference type="CDD" id="cd02869">
    <property type="entry name" value="PseudoU_synth_RluA_like"/>
    <property type="match status" value="1"/>
</dbReference>
<dbReference type="InterPro" id="IPR020103">
    <property type="entry name" value="PsdUridine_synth_cat_dom_sf"/>
</dbReference>
<name>A0ABY4PFK4_9LACO</name>
<protein>
    <recommendedName>
        <fullName evidence="3">Pseudouridine synthase</fullName>
        <ecNumber evidence="3">5.4.99.-</ecNumber>
    </recommendedName>
</protein>
<comment type="similarity">
    <text evidence="2 3">Belongs to the pseudouridine synthase RluA family.</text>
</comment>
<keyword evidence="3" id="KW-0413">Isomerase</keyword>
<dbReference type="SUPFAM" id="SSF55120">
    <property type="entry name" value="Pseudouridine synthase"/>
    <property type="match status" value="1"/>
</dbReference>
<dbReference type="InterPro" id="IPR006225">
    <property type="entry name" value="PsdUridine_synth_RluC/D"/>
</dbReference>
<accession>A0ABY4PFK4</accession>
<dbReference type="Proteomes" id="UP000831859">
    <property type="component" value="Chromosome"/>
</dbReference>
<keyword evidence="6" id="KW-1185">Reference proteome</keyword>
<dbReference type="EMBL" id="CP093362">
    <property type="protein sequence ID" value="UQS84560.1"/>
    <property type="molecule type" value="Genomic_DNA"/>
</dbReference>
<comment type="catalytic activity">
    <reaction evidence="1 3">
        <text>a uridine in RNA = a pseudouridine in RNA</text>
        <dbReference type="Rhea" id="RHEA:48348"/>
        <dbReference type="Rhea" id="RHEA-COMP:12068"/>
        <dbReference type="Rhea" id="RHEA-COMP:12069"/>
        <dbReference type="ChEBI" id="CHEBI:65314"/>
        <dbReference type="ChEBI" id="CHEBI:65315"/>
    </reaction>
</comment>
<sequence>MKKWGYDLKVSTNIKNLSLREYLSKHLLIPKHLIFSLRKDHRVTVNNKYIPMNFTVKDGDQLRIVFIESDFHLPVQNILPDNHKIINILFENEDILVVNKMAGIKTHPNQPNESGTLLNFCENYLNKENKHAYMIHRLDQETSGAIIVGKNPAVVPILVRLIKDKIIHRTYLTWVEGIFQNKSDNINLPIGFDQNDKRKRKINGTSSQKALTRYEVLKERNNCSLVEVQLQTGRTHQIRVHMKAMNHPIIGDPLYNPESISPKMLLHSWKLKLIFPYYMITKVLESPVNDYFKNM</sequence>
<feature type="domain" description="Pseudouridine synthase RsuA/RluA-like" evidence="4">
    <location>
        <begin position="94"/>
        <end position="243"/>
    </location>
</feature>
<dbReference type="Pfam" id="PF00849">
    <property type="entry name" value="PseudoU_synth_2"/>
    <property type="match status" value="1"/>
</dbReference>
<evidence type="ECO:0000256" key="3">
    <source>
        <dbReference type="RuleBase" id="RU362028"/>
    </source>
</evidence>
<dbReference type="PANTHER" id="PTHR21600">
    <property type="entry name" value="MITOCHONDRIAL RNA PSEUDOURIDINE SYNTHASE"/>
    <property type="match status" value="1"/>
</dbReference>
<comment type="function">
    <text evidence="3">Responsible for synthesis of pseudouridine from uracil.</text>
</comment>
<organism evidence="5 6">
    <name type="scientific">Apilactobacillus apisilvae</name>
    <dbReference type="NCBI Taxonomy" id="2923364"/>
    <lineage>
        <taxon>Bacteria</taxon>
        <taxon>Bacillati</taxon>
        <taxon>Bacillota</taxon>
        <taxon>Bacilli</taxon>
        <taxon>Lactobacillales</taxon>
        <taxon>Lactobacillaceae</taxon>
        <taxon>Apilactobacillus</taxon>
    </lineage>
</organism>
<dbReference type="Gene3D" id="3.30.2350.10">
    <property type="entry name" value="Pseudouridine synthase"/>
    <property type="match status" value="1"/>
</dbReference>
<dbReference type="PANTHER" id="PTHR21600:SF87">
    <property type="entry name" value="RNA PSEUDOURIDYLATE SYNTHASE DOMAIN-CONTAINING PROTEIN 1"/>
    <property type="match status" value="1"/>
</dbReference>
<dbReference type="PROSITE" id="PS01129">
    <property type="entry name" value="PSI_RLU"/>
    <property type="match status" value="1"/>
</dbReference>
<dbReference type="RefSeq" id="WP_249510546.1">
    <property type="nucleotide sequence ID" value="NZ_CP093362.1"/>
</dbReference>
<dbReference type="InterPro" id="IPR006224">
    <property type="entry name" value="PsdUridine_synth_RluA-like_CS"/>
</dbReference>
<evidence type="ECO:0000313" key="6">
    <source>
        <dbReference type="Proteomes" id="UP000831859"/>
    </source>
</evidence>
<dbReference type="InterPro" id="IPR050188">
    <property type="entry name" value="RluA_PseudoU_synthase"/>
</dbReference>
<evidence type="ECO:0000256" key="1">
    <source>
        <dbReference type="ARBA" id="ARBA00000073"/>
    </source>
</evidence>
<evidence type="ECO:0000313" key="5">
    <source>
        <dbReference type="EMBL" id="UQS84560.1"/>
    </source>
</evidence>
<gene>
    <name evidence="5" type="ORF">MOO46_04725</name>
</gene>
<evidence type="ECO:0000256" key="2">
    <source>
        <dbReference type="ARBA" id="ARBA00010876"/>
    </source>
</evidence>